<dbReference type="PROSITE" id="PS00086">
    <property type="entry name" value="CYTOCHROME_P450"/>
    <property type="match status" value="1"/>
</dbReference>
<dbReference type="GO" id="GO:0016705">
    <property type="term" value="F:oxidoreductase activity, acting on paired donors, with incorporation or reduction of molecular oxygen"/>
    <property type="evidence" value="ECO:0007669"/>
    <property type="project" value="InterPro"/>
</dbReference>
<dbReference type="PANTHER" id="PTHR24296">
    <property type="entry name" value="CYTOCHROME P450"/>
    <property type="match status" value="1"/>
</dbReference>
<dbReference type="GO" id="GO:0020037">
    <property type="term" value="F:heme binding"/>
    <property type="evidence" value="ECO:0007669"/>
    <property type="project" value="InterPro"/>
</dbReference>
<evidence type="ECO:0008006" key="10">
    <source>
        <dbReference type="Google" id="ProtNLM"/>
    </source>
</evidence>
<keyword evidence="7" id="KW-0472">Membrane</keyword>
<evidence type="ECO:0000256" key="4">
    <source>
        <dbReference type="ARBA" id="ARBA00023002"/>
    </source>
</evidence>
<protein>
    <recommendedName>
        <fullName evidence="10">Cytochrome P450</fullName>
    </recommendedName>
</protein>
<dbReference type="Proteomes" id="UP000826271">
    <property type="component" value="Unassembled WGS sequence"/>
</dbReference>
<reference evidence="8" key="1">
    <citation type="submission" date="2019-10" db="EMBL/GenBank/DDBJ databases">
        <authorList>
            <person name="Zhang R."/>
            <person name="Pan Y."/>
            <person name="Wang J."/>
            <person name="Ma R."/>
            <person name="Yu S."/>
        </authorList>
    </citation>
    <scope>NUCLEOTIDE SEQUENCE</scope>
    <source>
        <strain evidence="8">LA-IB0</strain>
        <tissue evidence="8">Leaf</tissue>
    </source>
</reference>
<dbReference type="InterPro" id="IPR036396">
    <property type="entry name" value="Cyt_P450_sf"/>
</dbReference>
<dbReference type="SUPFAM" id="SSF48264">
    <property type="entry name" value="Cytochrome P450"/>
    <property type="match status" value="1"/>
</dbReference>
<dbReference type="InterPro" id="IPR001128">
    <property type="entry name" value="Cyt_P450"/>
</dbReference>
<keyword evidence="3 6" id="KW-0479">Metal-binding</keyword>
<name>A0AAV6YJG2_9LAMI</name>
<dbReference type="AlphaFoldDB" id="A0AAV6YJG2"/>
<comment type="cofactor">
    <cofactor evidence="1">
        <name>heme</name>
        <dbReference type="ChEBI" id="CHEBI:30413"/>
    </cofactor>
</comment>
<comment type="similarity">
    <text evidence="2 6">Belongs to the cytochrome P450 family.</text>
</comment>
<keyword evidence="4 6" id="KW-0560">Oxidoreductase</keyword>
<evidence type="ECO:0000256" key="5">
    <source>
        <dbReference type="ARBA" id="ARBA00023004"/>
    </source>
</evidence>
<dbReference type="GO" id="GO:0005506">
    <property type="term" value="F:iron ion binding"/>
    <property type="evidence" value="ECO:0007669"/>
    <property type="project" value="InterPro"/>
</dbReference>
<dbReference type="GO" id="GO:0004497">
    <property type="term" value="F:monooxygenase activity"/>
    <property type="evidence" value="ECO:0007669"/>
    <property type="project" value="UniProtKB-KW"/>
</dbReference>
<dbReference type="Gene3D" id="1.10.630.10">
    <property type="entry name" value="Cytochrome P450"/>
    <property type="match status" value="2"/>
</dbReference>
<evidence type="ECO:0000313" key="8">
    <source>
        <dbReference type="EMBL" id="KAG8391703.1"/>
    </source>
</evidence>
<evidence type="ECO:0000256" key="2">
    <source>
        <dbReference type="ARBA" id="ARBA00010617"/>
    </source>
</evidence>
<feature type="transmembrane region" description="Helical" evidence="7">
    <location>
        <begin position="6"/>
        <end position="27"/>
    </location>
</feature>
<dbReference type="InterPro" id="IPR017972">
    <property type="entry name" value="Cyt_P450_CS"/>
</dbReference>
<proteinExistence type="inferred from homology"/>
<dbReference type="GO" id="GO:0006629">
    <property type="term" value="P:lipid metabolic process"/>
    <property type="evidence" value="ECO:0007669"/>
    <property type="project" value="UniProtKB-ARBA"/>
</dbReference>
<evidence type="ECO:0000256" key="1">
    <source>
        <dbReference type="ARBA" id="ARBA00001971"/>
    </source>
</evidence>
<evidence type="ECO:0000256" key="7">
    <source>
        <dbReference type="SAM" id="Phobius"/>
    </source>
</evidence>
<keyword evidence="6" id="KW-0503">Monooxygenase</keyword>
<dbReference type="Pfam" id="PF00067">
    <property type="entry name" value="p450"/>
    <property type="match status" value="2"/>
</dbReference>
<organism evidence="8 9">
    <name type="scientific">Buddleja alternifolia</name>
    <dbReference type="NCBI Taxonomy" id="168488"/>
    <lineage>
        <taxon>Eukaryota</taxon>
        <taxon>Viridiplantae</taxon>
        <taxon>Streptophyta</taxon>
        <taxon>Embryophyta</taxon>
        <taxon>Tracheophyta</taxon>
        <taxon>Spermatophyta</taxon>
        <taxon>Magnoliopsida</taxon>
        <taxon>eudicotyledons</taxon>
        <taxon>Gunneridae</taxon>
        <taxon>Pentapetalae</taxon>
        <taxon>asterids</taxon>
        <taxon>lamiids</taxon>
        <taxon>Lamiales</taxon>
        <taxon>Scrophulariaceae</taxon>
        <taxon>Buddlejeae</taxon>
        <taxon>Buddleja</taxon>
    </lineage>
</organism>
<keyword evidence="9" id="KW-1185">Reference proteome</keyword>
<accession>A0AAV6YJG2</accession>
<dbReference type="EMBL" id="WHWC01000001">
    <property type="protein sequence ID" value="KAG8391703.1"/>
    <property type="molecule type" value="Genomic_DNA"/>
</dbReference>
<sequence>MDILYAIFSITITSILLIFILFSALLLKTFTKKSIKNPNYPPVVGTVFDQLLYFNKLYDYQTNMALKYKTFRLLAPDQSEIYTIEPKNIEYILKTNFSKYSKGQYNQDILKDLFGQGIINEDGEKWLQQRKLASVEFSTRVLRDFSCSVFRKNAEKLVKTIYGFSEKNQDFDVQGMLMRCTLDSIFKVGFGVDLNCLEGSNEEGNEFIKAFDDSNELVYWRYANPLWKIKRYLNIGGEATLKKNIKIIHNFVDKLIKTKKDQMEKEQYYGTTDEALEEMHYLHATLTETLRLYPAVPVDGRCAETDDTLPDGFKLRKGDGVYYMAYAMGRMPYVWGEDAQEFKPERWFKNGIFQPQSPFKFVAFHGGPRICLGKDFAYRQMKIVSAALVHFFRFKLSDESTRNVTYRTMLTLHISGTLNIHAVPRIGSL</sequence>
<keyword evidence="5 6" id="KW-0408">Iron</keyword>
<gene>
    <name evidence="8" type="ORF">BUALT_Bualt01G0214800</name>
</gene>
<evidence type="ECO:0000256" key="3">
    <source>
        <dbReference type="ARBA" id="ARBA00022723"/>
    </source>
</evidence>
<evidence type="ECO:0000313" key="9">
    <source>
        <dbReference type="Proteomes" id="UP000826271"/>
    </source>
</evidence>
<comment type="caution">
    <text evidence="8">The sequence shown here is derived from an EMBL/GenBank/DDBJ whole genome shotgun (WGS) entry which is preliminary data.</text>
</comment>
<keyword evidence="6" id="KW-0349">Heme</keyword>
<keyword evidence="7" id="KW-0812">Transmembrane</keyword>
<keyword evidence="7" id="KW-1133">Transmembrane helix</keyword>
<evidence type="ECO:0000256" key="6">
    <source>
        <dbReference type="RuleBase" id="RU000461"/>
    </source>
</evidence>